<sequence>MATFQLKAVAFGNSMPNDERQTHANFCYDAFKDLAKAMNVADEDIGLGNRIGMQYGANGRGGKGAAAAHYSIYAHNINLTRMSGAGSLAHEWGHALDHFIGERIETFEITASEGAADHFDSNNPMCGVMRAIKYKEVDGKTVPTDYLNAANELDATYSKTGNGYWNSDVELFARAFSCYVKDKLSPDNSDYLCGHTDWYAQGEQGKVAVMPLGEERQHINEAIDKMLETLKERGILHERPEQDKSKSFTPLEVEDEPRKKREPSQKSASSTPKEKPEQPSEDSKQLTLDDIEGQEPEAPSTEAENNLQQELEELKSVLQATNDAKELAIGDVVRMDGYKALDNKFNLVEIPSAYGVVTEVSDEHISFDTYKDKDAKDFTGKETMFSTDGNPWQQQLASRGFELVSKAEPVKEVEQQVTKETETAEPEKKEEPVITPPPTAEDTKGENSEMKGTFQHNTNLDMLKDTLEKHEPFVAIAVSTTGIDRKDFSGHEPIRVAVARYEYDESVAAYKPSLSFDEQVLANKEAIQNAVDNIEHYDVFKNAGLVFPEYRANALSKEDFQQKFNSFMQAISDDKPLVIENGSRGFAAQYLDKIGCADTLHTLAEEHRVIQQTGINQEYLHTIKGSTLEALRNKMNNTEIEGKIIGADNRVQVMAECAIQYGREQNVLESDVLSHLMQEDIERRDDYSRKGVEKYQNSDIEGKFATLIEMGALNADAVMDRDGDCDINKLYDAMESSKGVIVMQVATTGFDRNKPSPQLTGEPIQITAAAYPIVDGKINPDAPEDSISFNIQASPRAVTTAMQRAEHGGFDTFKDAKINTSEYLSGKGVVLQEDAAKKINEFFQKHDDYTLITNGSAKGSDYSFSQTAISNLGNLPMTQQNYVDFTQAVKEYSYQQLHGDAIPENVALDPNNIQKFSLGDIAKSNGVLNVDGTQYKVYFMAQVVSNVAEQHRELTQPEQVQTQESPAQEISTVQETAKEVEPNLSPAPEAPQNTQEATQPASEQPQVNQPAPEKQPSPAAETPFMGVPENTPAAVHELPTEKQTDISKDDITDALDSVALEGQGVAYDEVRDDAENAEKSSQTAPEMQSSGFTNSDVSKLIDVIAVQNTVLTKQSEALMAQTNKLVEVMETQNQMIRSIIELQHNSMGMDRTPVQEAPAPIQEATSADIPAAKTPQEKLRAVQDVIRDVRKEINSPSGSVVDKDMSIVLSKLSNMANNLDKQEQQHKKSSPQKGVEQGA</sequence>
<proteinExistence type="predicted"/>
<evidence type="ECO:0000259" key="2">
    <source>
        <dbReference type="Pfam" id="PF18796"/>
    </source>
</evidence>
<reference evidence="3 4" key="1">
    <citation type="submission" date="2018-08" db="EMBL/GenBank/DDBJ databases">
        <title>A genome reference for cultivated species of the human gut microbiota.</title>
        <authorList>
            <person name="Zou Y."/>
            <person name="Xue W."/>
            <person name="Luo G."/>
        </authorList>
    </citation>
    <scope>NUCLEOTIDE SEQUENCE [LARGE SCALE GENOMIC DNA]</scope>
    <source>
        <strain evidence="3 4">AF22-21</strain>
    </source>
</reference>
<comment type="caution">
    <text evidence="3">The sequence shown here is derived from an EMBL/GenBank/DDBJ whole genome shotgun (WGS) entry which is preliminary data.</text>
</comment>
<name>A0A412IW09_9FIRM</name>
<dbReference type="InterPro" id="IPR041047">
    <property type="entry name" value="LPD1"/>
</dbReference>
<feature type="compositionally biased region" description="Basic and acidic residues" evidence="1">
    <location>
        <begin position="412"/>
        <end position="432"/>
    </location>
</feature>
<feature type="compositionally biased region" description="Polar residues" evidence="1">
    <location>
        <begin position="991"/>
        <end position="1009"/>
    </location>
</feature>
<feature type="region of interest" description="Disordered" evidence="1">
    <location>
        <begin position="1073"/>
        <end position="1093"/>
    </location>
</feature>
<evidence type="ECO:0000313" key="4">
    <source>
        <dbReference type="Proteomes" id="UP000283295"/>
    </source>
</evidence>
<dbReference type="Proteomes" id="UP000283295">
    <property type="component" value="Unassembled WGS sequence"/>
</dbReference>
<organism evidence="3 4">
    <name type="scientific">Coprococcus eutactus</name>
    <dbReference type="NCBI Taxonomy" id="33043"/>
    <lineage>
        <taxon>Bacteria</taxon>
        <taxon>Bacillati</taxon>
        <taxon>Bacillota</taxon>
        <taxon>Clostridia</taxon>
        <taxon>Lachnospirales</taxon>
        <taxon>Lachnospiraceae</taxon>
        <taxon>Coprococcus</taxon>
    </lineage>
</organism>
<dbReference type="OrthoDB" id="343736at2"/>
<protein>
    <recommendedName>
        <fullName evidence="2">Large polyvalent protein-associated domain-containing protein</fullName>
    </recommendedName>
</protein>
<feature type="region of interest" description="Disordered" evidence="1">
    <location>
        <begin position="412"/>
        <end position="450"/>
    </location>
</feature>
<feature type="compositionally biased region" description="Basic and acidic residues" evidence="1">
    <location>
        <begin position="272"/>
        <end position="284"/>
    </location>
</feature>
<evidence type="ECO:0000313" key="3">
    <source>
        <dbReference type="EMBL" id="RGS44371.1"/>
    </source>
</evidence>
<feature type="region of interest" description="Disordered" evidence="1">
    <location>
        <begin position="1212"/>
        <end position="1239"/>
    </location>
</feature>
<evidence type="ECO:0000256" key="1">
    <source>
        <dbReference type="SAM" id="MobiDB-lite"/>
    </source>
</evidence>
<feature type="compositionally biased region" description="Basic and acidic residues" evidence="1">
    <location>
        <begin position="235"/>
        <end position="246"/>
    </location>
</feature>
<dbReference type="AlphaFoldDB" id="A0A412IW09"/>
<feature type="region of interest" description="Disordered" evidence="1">
    <location>
        <begin position="954"/>
        <end position="1031"/>
    </location>
</feature>
<gene>
    <name evidence="3" type="ORF">DWX94_00855</name>
</gene>
<dbReference type="Pfam" id="PF18796">
    <property type="entry name" value="LPD1"/>
    <property type="match status" value="1"/>
</dbReference>
<feature type="compositionally biased region" description="Polar residues" evidence="1">
    <location>
        <begin position="956"/>
        <end position="975"/>
    </location>
</feature>
<feature type="region of interest" description="Disordered" evidence="1">
    <location>
        <begin position="235"/>
        <end position="286"/>
    </location>
</feature>
<feature type="compositionally biased region" description="Polar residues" evidence="1">
    <location>
        <begin position="1079"/>
        <end position="1093"/>
    </location>
</feature>
<dbReference type="EMBL" id="QRVK01000001">
    <property type="protein sequence ID" value="RGS44371.1"/>
    <property type="molecule type" value="Genomic_DNA"/>
</dbReference>
<feature type="domain" description="Large polyvalent protein-associated" evidence="2">
    <location>
        <begin position="158"/>
        <end position="233"/>
    </location>
</feature>
<accession>A0A412IW09</accession>